<name>A0ABC8W107_9POAL</name>
<dbReference type="Gene3D" id="1.25.10.10">
    <property type="entry name" value="Leucine-rich Repeat Variant"/>
    <property type="match status" value="1"/>
</dbReference>
<evidence type="ECO:0008006" key="3">
    <source>
        <dbReference type="Google" id="ProtNLM"/>
    </source>
</evidence>
<sequence length="852" mass="93737">MMAGGIYPLARAEVLRGLAAVLEKVDASSGVGAGIVECCYECAVELTRDEDESVRLAVVRLVGLYSQKFAARMDIGAKGAKGDYDLMDLIFQQLSSMARDMCIKVRIEAFGALGKTQRVSEGVLLQSLSKKVIKTDPTSGCIINGQKLPPRLIIPCAAGIFAHGVEDEFYQVRTTACTSLGALAKFSSQYAEKALDLLMDMMNDDTETVRLQTLQALFHMATYGYLSMQEKHMHMFLGLLCWQWQAQHTHTHSFTPMPSAWQAWPKVQPLAGEQEVQEHGDDYNMLVDANALIRNAACKILGLVNLPKLQMFKSAVDGLITGLEKNPEEQDIYGILFSIGKNHGNFSANIAKHLAKEIAMASDGELILDKPRIKALLIVSISAPFSGDKPKKLDIPSIIFSHAIPLLGKVSCALGEEVNQDSRLSYLCHKGGMPFWGSRSISAEFGESESCKVETVEIGAQIENTAKATKCLDRVLVMQAIESILQTVEGAWTMKTSNICEAQTFLRTCNEELKVLAENSSGSIGAFLSFLCEYLVAIRLIVEMWQLIQLDNSYAFGLTSHDILLDKLNIFVRRMECCYSGLTRELEVQVLELSLLANLLGLSKIGACSTVFLGKLLWVINRLEGLCADGSYELSDLSREIKKASDANSIGDTLIGNIHTLYELFHLKRTTDFGMLKATSAVLQVCDNNSESPLSYICGLPVGVSFNLSLWNISSHHRLWLRMSIGESVQHTFLEFSSFEGNEEFKTGSMVVPLDSTPMVHSFVLRVRLLMECSYGGISTNEGGCGGPSDCVVQLSDELDVYFVSTRQRWLLKQVIICSPLCSSPSALARVVACFHNAKDGSEQQTRNESIM</sequence>
<gene>
    <name evidence="1" type="ORF">URODEC1_LOCUS8871</name>
</gene>
<dbReference type="AlphaFoldDB" id="A0ABC8W107"/>
<reference evidence="1" key="1">
    <citation type="submission" date="2024-10" db="EMBL/GenBank/DDBJ databases">
        <authorList>
            <person name="Ryan C."/>
        </authorList>
    </citation>
    <scope>NUCLEOTIDE SEQUENCE [LARGE SCALE GENOMIC DNA]</scope>
</reference>
<dbReference type="SUPFAM" id="SSF48371">
    <property type="entry name" value="ARM repeat"/>
    <property type="match status" value="1"/>
</dbReference>
<organism evidence="1 2">
    <name type="scientific">Urochloa decumbens</name>
    <dbReference type="NCBI Taxonomy" id="240449"/>
    <lineage>
        <taxon>Eukaryota</taxon>
        <taxon>Viridiplantae</taxon>
        <taxon>Streptophyta</taxon>
        <taxon>Embryophyta</taxon>
        <taxon>Tracheophyta</taxon>
        <taxon>Spermatophyta</taxon>
        <taxon>Magnoliopsida</taxon>
        <taxon>Liliopsida</taxon>
        <taxon>Poales</taxon>
        <taxon>Poaceae</taxon>
        <taxon>PACMAD clade</taxon>
        <taxon>Panicoideae</taxon>
        <taxon>Panicodae</taxon>
        <taxon>Paniceae</taxon>
        <taxon>Melinidinae</taxon>
        <taxon>Urochloa</taxon>
    </lineage>
</organism>
<keyword evidence="2" id="KW-1185">Reference proteome</keyword>
<accession>A0ABC8W107</accession>
<evidence type="ECO:0000313" key="2">
    <source>
        <dbReference type="Proteomes" id="UP001497457"/>
    </source>
</evidence>
<protein>
    <recommendedName>
        <fullName evidence="3">Protein SIEL</fullName>
    </recommendedName>
</protein>
<dbReference type="Proteomes" id="UP001497457">
    <property type="component" value="Chromosome 11b"/>
</dbReference>
<dbReference type="PANTHER" id="PTHR20938:SF0">
    <property type="entry name" value="INTEGRATOR COMPLEX SUBUNIT 4"/>
    <property type="match status" value="1"/>
</dbReference>
<proteinExistence type="predicted"/>
<dbReference type="InterPro" id="IPR011989">
    <property type="entry name" value="ARM-like"/>
</dbReference>
<dbReference type="PANTHER" id="PTHR20938">
    <property type="entry name" value="INTEGRATOR COMPLEX SUBUNIT 4"/>
    <property type="match status" value="1"/>
</dbReference>
<dbReference type="EMBL" id="OZ075121">
    <property type="protein sequence ID" value="CAL4900737.1"/>
    <property type="molecule type" value="Genomic_DNA"/>
</dbReference>
<evidence type="ECO:0000313" key="1">
    <source>
        <dbReference type="EMBL" id="CAL4900737.1"/>
    </source>
</evidence>
<dbReference type="InterPro" id="IPR016024">
    <property type="entry name" value="ARM-type_fold"/>
</dbReference>